<dbReference type="AlphaFoldDB" id="A0A4R5C6C1"/>
<dbReference type="SUPFAM" id="SSF53474">
    <property type="entry name" value="alpha/beta-Hydrolases"/>
    <property type="match status" value="1"/>
</dbReference>
<reference evidence="3 4" key="1">
    <citation type="submission" date="2019-03" db="EMBL/GenBank/DDBJ databases">
        <title>Flavobacterium AR-3-4 sp. nov. isolated from arctic soil.</title>
        <authorList>
            <person name="Chaudhary D.K."/>
        </authorList>
    </citation>
    <scope>NUCLEOTIDE SEQUENCE [LARGE SCALE GENOMIC DNA]</scope>
    <source>
        <strain evidence="3 4">AR-3-4</strain>
    </source>
</reference>
<proteinExistence type="predicted"/>
<gene>
    <name evidence="3" type="ORF">E0F76_17500</name>
</gene>
<evidence type="ECO:0000259" key="2">
    <source>
        <dbReference type="Pfam" id="PF20434"/>
    </source>
</evidence>
<dbReference type="PANTHER" id="PTHR48081:SF13">
    <property type="entry name" value="ALPHA_BETA HYDROLASE"/>
    <property type="match status" value="1"/>
</dbReference>
<accession>A0A4R5C6C1</accession>
<dbReference type="Proteomes" id="UP000295479">
    <property type="component" value="Unassembled WGS sequence"/>
</dbReference>
<sequence length="302" mass="34299">MYEKNSFFLISFSNVGFTQETFPLDTTYNLKSVYKKIKKNYPFISYVAPRNYENVIEIKEIVYKNSKERKLYLDAYYKNNKERNPADVIIHGGGWSSGNKSQMEYFSKELASKGYSCFNIEFRLSGESQYPAAIHDVKNAIQFIKKKAREYNVDSSKVAVLGCSSGGQMAALIGTTNGNSDHEENNKQNNKISAAVNAIIDIDGILAFKHPESIEGVVAGYWLGGGYEEIPDVWEKASPLHHTDKNTPPILYINSSITRFHAGREDMIAILNKNNIYSEVKTISDSPHSFWFFNPWFDETIV</sequence>
<dbReference type="Pfam" id="PF20434">
    <property type="entry name" value="BD-FAE"/>
    <property type="match status" value="1"/>
</dbReference>
<dbReference type="PANTHER" id="PTHR48081">
    <property type="entry name" value="AB HYDROLASE SUPERFAMILY PROTEIN C4A8.06C"/>
    <property type="match status" value="1"/>
</dbReference>
<dbReference type="InterPro" id="IPR050300">
    <property type="entry name" value="GDXG_lipolytic_enzyme"/>
</dbReference>
<dbReference type="EMBL" id="SMFK01000019">
    <property type="protein sequence ID" value="TDD94086.1"/>
    <property type="molecule type" value="Genomic_DNA"/>
</dbReference>
<feature type="domain" description="BD-FAE-like" evidence="2">
    <location>
        <begin position="73"/>
        <end position="254"/>
    </location>
</feature>
<evidence type="ECO:0000313" key="3">
    <source>
        <dbReference type="EMBL" id="TDD94086.1"/>
    </source>
</evidence>
<dbReference type="OrthoDB" id="9777975at2"/>
<dbReference type="GO" id="GO:0016787">
    <property type="term" value="F:hydrolase activity"/>
    <property type="evidence" value="ECO:0007669"/>
    <property type="project" value="UniProtKB-KW"/>
</dbReference>
<dbReference type="InterPro" id="IPR029058">
    <property type="entry name" value="AB_hydrolase_fold"/>
</dbReference>
<evidence type="ECO:0000256" key="1">
    <source>
        <dbReference type="ARBA" id="ARBA00022801"/>
    </source>
</evidence>
<keyword evidence="4" id="KW-1185">Reference proteome</keyword>
<organism evidence="3 4">
    <name type="scientific">Flavobacterium cellulosilyticum</name>
    <dbReference type="NCBI Taxonomy" id="2541731"/>
    <lineage>
        <taxon>Bacteria</taxon>
        <taxon>Pseudomonadati</taxon>
        <taxon>Bacteroidota</taxon>
        <taxon>Flavobacteriia</taxon>
        <taxon>Flavobacteriales</taxon>
        <taxon>Flavobacteriaceae</taxon>
        <taxon>Flavobacterium</taxon>
    </lineage>
</organism>
<comment type="caution">
    <text evidence="3">The sequence shown here is derived from an EMBL/GenBank/DDBJ whole genome shotgun (WGS) entry which is preliminary data.</text>
</comment>
<evidence type="ECO:0000313" key="4">
    <source>
        <dbReference type="Proteomes" id="UP000295479"/>
    </source>
</evidence>
<dbReference type="Gene3D" id="3.40.50.1820">
    <property type="entry name" value="alpha/beta hydrolase"/>
    <property type="match status" value="1"/>
</dbReference>
<protein>
    <submittedName>
        <fullName evidence="3">Alpha/beta hydrolase</fullName>
    </submittedName>
</protein>
<name>A0A4R5C6C1_9FLAO</name>
<keyword evidence="1 3" id="KW-0378">Hydrolase</keyword>
<dbReference type="InterPro" id="IPR049492">
    <property type="entry name" value="BD-FAE-like_dom"/>
</dbReference>